<keyword evidence="3" id="KW-1185">Reference proteome</keyword>
<dbReference type="Proteomes" id="UP000316714">
    <property type="component" value="Unassembled WGS sequence"/>
</dbReference>
<evidence type="ECO:0000313" key="3">
    <source>
        <dbReference type="Proteomes" id="UP000316714"/>
    </source>
</evidence>
<accession>A0A5C5VGW9</accession>
<feature type="compositionally biased region" description="Polar residues" evidence="1">
    <location>
        <begin position="1"/>
        <end position="13"/>
    </location>
</feature>
<evidence type="ECO:0000256" key="1">
    <source>
        <dbReference type="SAM" id="MobiDB-lite"/>
    </source>
</evidence>
<proteinExistence type="predicted"/>
<feature type="region of interest" description="Disordered" evidence="1">
    <location>
        <begin position="1"/>
        <end position="24"/>
    </location>
</feature>
<dbReference type="OrthoDB" id="290375at2"/>
<gene>
    <name evidence="2" type="ORF">KOR34_28640</name>
</gene>
<evidence type="ECO:0000313" key="2">
    <source>
        <dbReference type="EMBL" id="TWT37898.1"/>
    </source>
</evidence>
<protein>
    <submittedName>
        <fullName evidence="2">Uncharacterized protein</fullName>
    </submittedName>
</protein>
<name>A0A5C5VGW9_9BACT</name>
<sequence length="63" mass="7083">MSTSATQTSQLEDTTAYPPDPEHLQPGADLVDYVKEYARQKPEVAALWCFGIGFIVGWKLKPW</sequence>
<comment type="caution">
    <text evidence="2">The sequence shown here is derived from an EMBL/GenBank/DDBJ whole genome shotgun (WGS) entry which is preliminary data.</text>
</comment>
<dbReference type="EMBL" id="SIHJ01000001">
    <property type="protein sequence ID" value="TWT37898.1"/>
    <property type="molecule type" value="Genomic_DNA"/>
</dbReference>
<organism evidence="2 3">
    <name type="scientific">Posidoniimonas corsicana</name>
    <dbReference type="NCBI Taxonomy" id="1938618"/>
    <lineage>
        <taxon>Bacteria</taxon>
        <taxon>Pseudomonadati</taxon>
        <taxon>Planctomycetota</taxon>
        <taxon>Planctomycetia</taxon>
        <taxon>Pirellulales</taxon>
        <taxon>Lacipirellulaceae</taxon>
        <taxon>Posidoniimonas</taxon>
    </lineage>
</organism>
<reference evidence="2 3" key="1">
    <citation type="submission" date="2019-02" db="EMBL/GenBank/DDBJ databases">
        <title>Deep-cultivation of Planctomycetes and their phenomic and genomic characterization uncovers novel biology.</title>
        <authorList>
            <person name="Wiegand S."/>
            <person name="Jogler M."/>
            <person name="Boedeker C."/>
            <person name="Pinto D."/>
            <person name="Vollmers J."/>
            <person name="Rivas-Marin E."/>
            <person name="Kohn T."/>
            <person name="Peeters S.H."/>
            <person name="Heuer A."/>
            <person name="Rast P."/>
            <person name="Oberbeckmann S."/>
            <person name="Bunk B."/>
            <person name="Jeske O."/>
            <person name="Meyerdierks A."/>
            <person name="Storesund J.E."/>
            <person name="Kallscheuer N."/>
            <person name="Luecker S."/>
            <person name="Lage O.M."/>
            <person name="Pohl T."/>
            <person name="Merkel B.J."/>
            <person name="Hornburger P."/>
            <person name="Mueller R.-W."/>
            <person name="Bruemmer F."/>
            <person name="Labrenz M."/>
            <person name="Spormann A.M."/>
            <person name="Op Den Camp H."/>
            <person name="Overmann J."/>
            <person name="Amann R."/>
            <person name="Jetten M.S.M."/>
            <person name="Mascher T."/>
            <person name="Medema M.H."/>
            <person name="Devos D.P."/>
            <person name="Kaster A.-K."/>
            <person name="Ovreas L."/>
            <person name="Rohde M."/>
            <person name="Galperin M.Y."/>
            <person name="Jogler C."/>
        </authorList>
    </citation>
    <scope>NUCLEOTIDE SEQUENCE [LARGE SCALE GENOMIC DNA]</scope>
    <source>
        <strain evidence="2 3">KOR34</strain>
    </source>
</reference>
<dbReference type="RefSeq" id="WP_146565200.1">
    <property type="nucleotide sequence ID" value="NZ_SIHJ01000001.1"/>
</dbReference>
<dbReference type="AlphaFoldDB" id="A0A5C5VGW9"/>